<keyword evidence="3" id="KW-1185">Reference proteome</keyword>
<sequence>MSPLKTPLPTAARGGTGVRYASQESVDLLSTKVDKMMSKLEDVLNMLSSLTPSITPPSISHVANPLASTTRHVYEACMKAIDEKAEYAEKEKRAVIIGSAEESTPTETLKKDEKLVADLIKYTESDVVQKAFTDGKISHHRHPSDRAGKRRPIKISFQSKELRDTFLNGIRLKKGHPPPLISPSSYVRKDLTPHQLMLEREAKSEALTKNLSAGKIIFGVRDYTVISYRTPPRPLPHDYGKTHEARTQTRAADQSSTGSLSSTPLSSVSDAHSAAPSSSTRAPPSVSHVTTRTKRDDPPK</sequence>
<accession>A0A8R1UMC7</accession>
<organism evidence="2 3">
    <name type="scientific">Pristionchus pacificus</name>
    <name type="common">Parasitic nematode worm</name>
    <dbReference type="NCBI Taxonomy" id="54126"/>
    <lineage>
        <taxon>Eukaryota</taxon>
        <taxon>Metazoa</taxon>
        <taxon>Ecdysozoa</taxon>
        <taxon>Nematoda</taxon>
        <taxon>Chromadorea</taxon>
        <taxon>Rhabditida</taxon>
        <taxon>Rhabditina</taxon>
        <taxon>Diplogasteromorpha</taxon>
        <taxon>Diplogasteroidea</taxon>
        <taxon>Neodiplogasteridae</taxon>
        <taxon>Pristionchus</taxon>
    </lineage>
</organism>
<feature type="compositionally biased region" description="Low complexity" evidence="1">
    <location>
        <begin position="255"/>
        <end position="287"/>
    </location>
</feature>
<proteinExistence type="predicted"/>
<dbReference type="AlphaFoldDB" id="A0A2A6BU04"/>
<dbReference type="OrthoDB" id="5876301at2759"/>
<name>A0A2A6BU04_PRIPA</name>
<evidence type="ECO:0000313" key="3">
    <source>
        <dbReference type="Proteomes" id="UP000005239"/>
    </source>
</evidence>
<evidence type="ECO:0000313" key="2">
    <source>
        <dbReference type="EnsemblMetazoa" id="PPA33791.1"/>
    </source>
</evidence>
<accession>A0A2A6BU04</accession>
<gene>
    <name evidence="2" type="primary">WBGene00272160</name>
</gene>
<reference evidence="3" key="1">
    <citation type="journal article" date="2008" name="Nat. Genet.">
        <title>The Pristionchus pacificus genome provides a unique perspective on nematode lifestyle and parasitism.</title>
        <authorList>
            <person name="Dieterich C."/>
            <person name="Clifton S.W."/>
            <person name="Schuster L.N."/>
            <person name="Chinwalla A."/>
            <person name="Delehaunty K."/>
            <person name="Dinkelacker I."/>
            <person name="Fulton L."/>
            <person name="Fulton R."/>
            <person name="Godfrey J."/>
            <person name="Minx P."/>
            <person name="Mitreva M."/>
            <person name="Roeseler W."/>
            <person name="Tian H."/>
            <person name="Witte H."/>
            <person name="Yang S.P."/>
            <person name="Wilson R.K."/>
            <person name="Sommer R.J."/>
        </authorList>
    </citation>
    <scope>NUCLEOTIDE SEQUENCE [LARGE SCALE GENOMIC DNA]</scope>
    <source>
        <strain evidence="3">PS312</strain>
    </source>
</reference>
<dbReference type="PANTHER" id="PTHR21459:SF2">
    <property type="entry name" value="PROTEIN CBG08968"/>
    <property type="match status" value="1"/>
</dbReference>
<dbReference type="Proteomes" id="UP000005239">
    <property type="component" value="Unassembled WGS sequence"/>
</dbReference>
<reference evidence="2" key="2">
    <citation type="submission" date="2022-06" db="UniProtKB">
        <authorList>
            <consortium name="EnsemblMetazoa"/>
        </authorList>
    </citation>
    <scope>IDENTIFICATION</scope>
    <source>
        <strain evidence="2">PS312</strain>
    </source>
</reference>
<feature type="region of interest" description="Disordered" evidence="1">
    <location>
        <begin position="229"/>
        <end position="300"/>
    </location>
</feature>
<dbReference type="EnsemblMetazoa" id="PPA33791.1">
    <property type="protein sequence ID" value="PPA33791.1"/>
    <property type="gene ID" value="WBGene00272160"/>
</dbReference>
<dbReference type="PANTHER" id="PTHR21459">
    <property type="entry name" value="PROTEIN CBG08968"/>
    <property type="match status" value="1"/>
</dbReference>
<evidence type="ECO:0000256" key="1">
    <source>
        <dbReference type="SAM" id="MobiDB-lite"/>
    </source>
</evidence>
<protein>
    <submittedName>
        <fullName evidence="2">Uncharacterized protein</fullName>
    </submittedName>
</protein>
<feature type="compositionally biased region" description="Basic and acidic residues" evidence="1">
    <location>
        <begin position="235"/>
        <end position="247"/>
    </location>
</feature>